<dbReference type="SUPFAM" id="SSF56112">
    <property type="entry name" value="Protein kinase-like (PK-like)"/>
    <property type="match status" value="1"/>
</dbReference>
<comment type="catalytic activity">
    <reaction evidence="7">
        <text>L-threonyl-[protein] + ATP = O-phospho-L-threonyl-[protein] + ADP + H(+)</text>
        <dbReference type="Rhea" id="RHEA:46608"/>
        <dbReference type="Rhea" id="RHEA-COMP:11060"/>
        <dbReference type="Rhea" id="RHEA-COMP:11605"/>
        <dbReference type="ChEBI" id="CHEBI:15378"/>
        <dbReference type="ChEBI" id="CHEBI:30013"/>
        <dbReference type="ChEBI" id="CHEBI:30616"/>
        <dbReference type="ChEBI" id="CHEBI:61977"/>
        <dbReference type="ChEBI" id="CHEBI:456216"/>
        <dbReference type="EC" id="2.7.11.1"/>
    </reaction>
</comment>
<dbReference type="Gene3D" id="2.60.120.380">
    <property type="match status" value="1"/>
</dbReference>
<dbReference type="GO" id="GO:0005524">
    <property type="term" value="F:ATP binding"/>
    <property type="evidence" value="ECO:0007669"/>
    <property type="project" value="UniProtKB-UniRule"/>
</dbReference>
<comment type="catalytic activity">
    <reaction evidence="8">
        <text>L-seryl-[protein] + ATP = O-phospho-L-seryl-[protein] + ADP + H(+)</text>
        <dbReference type="Rhea" id="RHEA:17989"/>
        <dbReference type="Rhea" id="RHEA-COMP:9863"/>
        <dbReference type="Rhea" id="RHEA-COMP:11604"/>
        <dbReference type="ChEBI" id="CHEBI:15378"/>
        <dbReference type="ChEBI" id="CHEBI:29999"/>
        <dbReference type="ChEBI" id="CHEBI:30616"/>
        <dbReference type="ChEBI" id="CHEBI:83421"/>
        <dbReference type="ChEBI" id="CHEBI:456216"/>
        <dbReference type="EC" id="2.7.11.1"/>
    </reaction>
</comment>
<evidence type="ECO:0000256" key="9">
    <source>
        <dbReference type="PROSITE-ProRule" id="PRU10141"/>
    </source>
</evidence>
<feature type="region of interest" description="Disordered" evidence="10">
    <location>
        <begin position="400"/>
        <end position="445"/>
    </location>
</feature>
<sequence length="700" mass="77049">MKSHFCSKGHENPSGSRFCVQCGEQLSNSVFQGISPGMMLGDRYRIVRELGHGGFGRTYIAEDLNRFNEPCVLKEFAPQVQGTYGLQKAAELFEREAGVLYKLQHPQIPKFRELFRFKQGDKGLLFLVQDYVVGQTYYALIDARRRQGLRFNEAEVTQLMLQLLPVLEYIHSLGVIHRDISPDNLILRSTDGLPVLIDFGGVKQVAASVASQFVGLQGANGMPAIATRLGKVGYAPHEQMQAGVVSPHSDLYALAATVLVLLTLKEPQQLINPQTLTWDWRHEVNLSPMLGSVLDRMLQSRPGDRFQTAAQVLQVLNAPLPSPPVAYPPTQPPPVPQTQATVAFAPAPAPWNQQGSPPTVETPVPSASGNQSSGWLGKVSLVFVAIAIAGGVGWGAGNWWIQSQTQPDDSQRQPTTSNPVVSPDNAEPEPTTELSPEEQRRKEVLQQRRTALGIRYEFYADLVNEEFWTQNPEERGRVLGTEPEDAQLRSQWDAIAANLLGQLERYELSPGVRLQLGGYTEADRDRWKAEANQLHIGSRTLYDLTDAKFFRAFPDQRGKDFLKLPIGQVWQATVADTLETMKSGAAFERIVFDPGASGTQVSGNLKPGEGKAFIASLSEGQVMEANLTTEEKALFSLYSPTGKTKLLEDSGDRTWSGQLPESGFYEFVVVNEGAAPVDYQLDLTVENSVPPEPLPQGSAE</sequence>
<dbReference type="InterPro" id="IPR008266">
    <property type="entry name" value="Tyr_kinase_AS"/>
</dbReference>
<dbReference type="InterPro" id="IPR017441">
    <property type="entry name" value="Protein_kinase_ATP_BS"/>
</dbReference>
<evidence type="ECO:0000313" key="12">
    <source>
        <dbReference type="EMBL" id="MBW4546899.1"/>
    </source>
</evidence>
<dbReference type="PANTHER" id="PTHR24363:SF0">
    <property type="entry name" value="SERINE_THREONINE KINASE LIKE DOMAIN CONTAINING 1"/>
    <property type="match status" value="1"/>
</dbReference>
<reference evidence="12" key="2">
    <citation type="journal article" date="2022" name="Microbiol. Resour. Announc.">
        <title>Metagenome Sequencing to Explore Phylogenomics of Terrestrial Cyanobacteria.</title>
        <authorList>
            <person name="Ward R.D."/>
            <person name="Stajich J.E."/>
            <person name="Johansen J.R."/>
            <person name="Huntemann M."/>
            <person name="Clum A."/>
            <person name="Foster B."/>
            <person name="Foster B."/>
            <person name="Roux S."/>
            <person name="Palaniappan K."/>
            <person name="Varghese N."/>
            <person name="Mukherjee S."/>
            <person name="Reddy T.B.K."/>
            <person name="Daum C."/>
            <person name="Copeland A."/>
            <person name="Chen I.A."/>
            <person name="Ivanova N.N."/>
            <person name="Kyrpides N.C."/>
            <person name="Shapiro N."/>
            <person name="Eloe-Fadrosh E.A."/>
            <person name="Pietrasiak N."/>
        </authorList>
    </citation>
    <scope>NUCLEOTIDE SEQUENCE</scope>
    <source>
        <strain evidence="12">CPER-KK1</strain>
    </source>
</reference>
<dbReference type="EC" id="2.7.11.1" evidence="1"/>
<dbReference type="GO" id="GO:0004674">
    <property type="term" value="F:protein serine/threonine kinase activity"/>
    <property type="evidence" value="ECO:0007669"/>
    <property type="project" value="UniProtKB-KW"/>
</dbReference>
<dbReference type="PROSITE" id="PS00109">
    <property type="entry name" value="PROTEIN_KINASE_TYR"/>
    <property type="match status" value="1"/>
</dbReference>
<dbReference type="AlphaFoldDB" id="A0A951UBH5"/>
<keyword evidence="6 9" id="KW-0067">ATP-binding</keyword>
<comment type="caution">
    <text evidence="12">The sequence shown here is derived from an EMBL/GenBank/DDBJ whole genome shotgun (WGS) entry which is preliminary data.</text>
</comment>
<feature type="compositionally biased region" description="Polar residues" evidence="10">
    <location>
        <begin position="402"/>
        <end position="420"/>
    </location>
</feature>
<feature type="region of interest" description="Disordered" evidence="10">
    <location>
        <begin position="347"/>
        <end position="371"/>
    </location>
</feature>
<protein>
    <recommendedName>
        <fullName evidence="1">non-specific serine/threonine protein kinase</fullName>
        <ecNumber evidence="1">2.7.11.1</ecNumber>
    </recommendedName>
</protein>
<keyword evidence="3" id="KW-0808">Transferase</keyword>
<dbReference type="InterPro" id="IPR000719">
    <property type="entry name" value="Prot_kinase_dom"/>
</dbReference>
<evidence type="ECO:0000256" key="7">
    <source>
        <dbReference type="ARBA" id="ARBA00047899"/>
    </source>
</evidence>
<evidence type="ECO:0000256" key="1">
    <source>
        <dbReference type="ARBA" id="ARBA00012513"/>
    </source>
</evidence>
<feature type="domain" description="Protein kinase" evidence="11">
    <location>
        <begin position="44"/>
        <end position="320"/>
    </location>
</feature>
<evidence type="ECO:0000256" key="5">
    <source>
        <dbReference type="ARBA" id="ARBA00022777"/>
    </source>
</evidence>
<feature type="binding site" evidence="9">
    <location>
        <position position="74"/>
    </location>
    <ligand>
        <name>ATP</name>
        <dbReference type="ChEBI" id="CHEBI:30616"/>
    </ligand>
</feature>
<dbReference type="EMBL" id="JAHHIF010000031">
    <property type="protein sequence ID" value="MBW4546899.1"/>
    <property type="molecule type" value="Genomic_DNA"/>
</dbReference>
<keyword evidence="5 12" id="KW-0418">Kinase</keyword>
<keyword evidence="4 9" id="KW-0547">Nucleotide-binding</keyword>
<dbReference type="PANTHER" id="PTHR24363">
    <property type="entry name" value="SERINE/THREONINE PROTEIN KINASE"/>
    <property type="match status" value="1"/>
</dbReference>
<dbReference type="PROSITE" id="PS50011">
    <property type="entry name" value="PROTEIN_KINASE_DOM"/>
    <property type="match status" value="1"/>
</dbReference>
<evidence type="ECO:0000313" key="13">
    <source>
        <dbReference type="Proteomes" id="UP000753908"/>
    </source>
</evidence>
<dbReference type="InterPro" id="IPR011009">
    <property type="entry name" value="Kinase-like_dom_sf"/>
</dbReference>
<evidence type="ECO:0000256" key="8">
    <source>
        <dbReference type="ARBA" id="ARBA00048679"/>
    </source>
</evidence>
<organism evidence="12 13">
    <name type="scientific">Symplocastrum torsivum CPER-KK1</name>
    <dbReference type="NCBI Taxonomy" id="450513"/>
    <lineage>
        <taxon>Bacteria</taxon>
        <taxon>Bacillati</taxon>
        <taxon>Cyanobacteriota</taxon>
        <taxon>Cyanophyceae</taxon>
        <taxon>Oscillatoriophycideae</taxon>
        <taxon>Oscillatoriales</taxon>
        <taxon>Microcoleaceae</taxon>
        <taxon>Symplocastrum</taxon>
    </lineage>
</organism>
<dbReference type="Proteomes" id="UP000753908">
    <property type="component" value="Unassembled WGS sequence"/>
</dbReference>
<evidence type="ECO:0000256" key="6">
    <source>
        <dbReference type="ARBA" id="ARBA00022840"/>
    </source>
</evidence>
<dbReference type="CDD" id="cd14014">
    <property type="entry name" value="STKc_PknB_like"/>
    <property type="match status" value="1"/>
</dbReference>
<evidence type="ECO:0000256" key="2">
    <source>
        <dbReference type="ARBA" id="ARBA00022527"/>
    </source>
</evidence>
<dbReference type="Gene3D" id="1.10.510.10">
    <property type="entry name" value="Transferase(Phosphotransferase) domain 1"/>
    <property type="match status" value="1"/>
</dbReference>
<accession>A0A951UBH5</accession>
<evidence type="ECO:0000256" key="3">
    <source>
        <dbReference type="ARBA" id="ARBA00022679"/>
    </source>
</evidence>
<evidence type="ECO:0000256" key="4">
    <source>
        <dbReference type="ARBA" id="ARBA00022741"/>
    </source>
</evidence>
<proteinExistence type="predicted"/>
<reference evidence="12" key="1">
    <citation type="submission" date="2021-05" db="EMBL/GenBank/DDBJ databases">
        <authorList>
            <person name="Pietrasiak N."/>
            <person name="Ward R."/>
            <person name="Stajich J.E."/>
            <person name="Kurbessoian T."/>
        </authorList>
    </citation>
    <scope>NUCLEOTIDE SEQUENCE</scope>
    <source>
        <strain evidence="12">CPER-KK1</strain>
    </source>
</reference>
<dbReference type="Gene3D" id="3.30.200.20">
    <property type="entry name" value="Phosphorylase Kinase, domain 1"/>
    <property type="match status" value="1"/>
</dbReference>
<evidence type="ECO:0000259" key="11">
    <source>
        <dbReference type="PROSITE" id="PS50011"/>
    </source>
</evidence>
<name>A0A951UBH5_9CYAN</name>
<feature type="compositionally biased region" description="Polar residues" evidence="10">
    <location>
        <begin position="351"/>
        <end position="371"/>
    </location>
</feature>
<gene>
    <name evidence="12" type="ORF">KME25_21010</name>
</gene>
<dbReference type="Pfam" id="PF00069">
    <property type="entry name" value="Pkinase"/>
    <property type="match status" value="1"/>
</dbReference>
<evidence type="ECO:0000256" key="10">
    <source>
        <dbReference type="SAM" id="MobiDB-lite"/>
    </source>
</evidence>
<keyword evidence="2" id="KW-0723">Serine/threonine-protein kinase</keyword>
<dbReference type="PROSITE" id="PS00107">
    <property type="entry name" value="PROTEIN_KINASE_ATP"/>
    <property type="match status" value="1"/>
</dbReference>